<dbReference type="GO" id="GO:0004527">
    <property type="term" value="F:exonuclease activity"/>
    <property type="evidence" value="ECO:0000318"/>
    <property type="project" value="GO_Central"/>
</dbReference>
<evidence type="ECO:0000256" key="6">
    <source>
        <dbReference type="ARBA" id="ARBA00023242"/>
    </source>
</evidence>
<dbReference type="InterPro" id="IPR036397">
    <property type="entry name" value="RNaseH_sf"/>
</dbReference>
<dbReference type="EMBL" id="CM007900">
    <property type="protein sequence ID" value="OTG09033.1"/>
    <property type="molecule type" value="Genomic_DNA"/>
</dbReference>
<dbReference type="OrthoDB" id="16516at2759"/>
<dbReference type="AlphaFoldDB" id="A0A251TE73"/>
<comment type="subcellular location">
    <subcellularLocation>
        <location evidence="1">Nucleus</location>
    </subcellularLocation>
</comment>
<evidence type="ECO:0000256" key="5">
    <source>
        <dbReference type="ARBA" id="ARBA00022839"/>
    </source>
</evidence>
<organism evidence="11 12">
    <name type="scientific">Helianthus annuus</name>
    <name type="common">Common sunflower</name>
    <dbReference type="NCBI Taxonomy" id="4232"/>
    <lineage>
        <taxon>Eukaryota</taxon>
        <taxon>Viridiplantae</taxon>
        <taxon>Streptophyta</taxon>
        <taxon>Embryophyta</taxon>
        <taxon>Tracheophyta</taxon>
        <taxon>Spermatophyta</taxon>
        <taxon>Magnoliopsida</taxon>
        <taxon>eudicotyledons</taxon>
        <taxon>Gunneridae</taxon>
        <taxon>Pentapetalae</taxon>
        <taxon>asterids</taxon>
        <taxon>campanulids</taxon>
        <taxon>Asterales</taxon>
        <taxon>Asteraceae</taxon>
        <taxon>Asteroideae</taxon>
        <taxon>Heliantheae alliance</taxon>
        <taxon>Heliantheae</taxon>
        <taxon>Helianthus</taxon>
    </lineage>
</organism>
<dbReference type="EMBL" id="MNCJ02000327">
    <property type="protein sequence ID" value="KAF5778865.1"/>
    <property type="molecule type" value="Genomic_DNA"/>
</dbReference>
<sequence length="499" mass="55784">MTAFSMEKIEKAPKEVLVDIVKLAQKKGMEGSNGGWKEFLSVYDKKLGKSLSDPARRAPDALIAFLKTFSNVDDLKFFDKVVEKHESMEHIEKKTDKLSPEQELVHKTVAHPHYALNYSFPSHEEGWVLTKNRKKLKETRCNALVAVDCEMVLCEDGTDALVRVCVVDRDLKVQLDELVKPDKVVVDYRTNITGVSAKDLEHVTCSLQDVQESMKKLLSRGTILVGHSLNNDLHALKVDHTRVIDTSLVFKYWSGSNFKRPSLNDLCKTVLGYELRKEGAPHNCLEDARAAMKLVLAKIDGGVDNNTLPSYQNNVHDTDAMKLLCHRIPICVSGEKLLEIIPGEFTVELKANKKAGGDKYAAFAVFKDKHAADEAFEGLVGDQLKDSSGRPQKLVSFKLDSGVAGDLYVRKMVQDGDDNNNNIQVASNKRPLEDETPTQPKKLKTDGETPEPKEIVVCNNCDGYINQIETLKKQLSDRDQEISMLHKIIVSQARKQSGI</sequence>
<evidence type="ECO:0000256" key="1">
    <source>
        <dbReference type="ARBA" id="ARBA00004123"/>
    </source>
</evidence>
<evidence type="ECO:0000256" key="8">
    <source>
        <dbReference type="SAM" id="MobiDB-lite"/>
    </source>
</evidence>
<keyword evidence="3" id="KW-0540">Nuclease</keyword>
<accession>A0A251TE73</accession>
<feature type="domain" description="Exonuclease" evidence="9">
    <location>
        <begin position="143"/>
        <end position="304"/>
    </location>
</feature>
<comment type="function">
    <text evidence="7">3'-5' exonuclease degrading single-stranded small RNAs.</text>
</comment>
<keyword evidence="4 10" id="KW-0378">Hydrolase</keyword>
<dbReference type="FunFam" id="3.30.420.10:FF:000080">
    <property type="entry name" value="Small RNA degrading nuclease 3"/>
    <property type="match status" value="1"/>
</dbReference>
<dbReference type="EC" id="3.1.13.1" evidence="10"/>
<evidence type="ECO:0000313" key="11">
    <source>
        <dbReference type="EMBL" id="OTG09033.1"/>
    </source>
</evidence>
<dbReference type="GO" id="GO:0005634">
    <property type="term" value="C:nucleus"/>
    <property type="evidence" value="ECO:0000318"/>
    <property type="project" value="GO_Central"/>
</dbReference>
<protein>
    <submittedName>
        <fullName evidence="10">Exoribonuclease II</fullName>
        <ecNumber evidence="10">3.1.13.1</ecNumber>
    </submittedName>
    <submittedName>
        <fullName evidence="11">Putative small RNA degrading nuclease 1</fullName>
    </submittedName>
</protein>
<gene>
    <name evidence="11" type="primary">SDN1</name>
    <name evidence="11" type="ORF">HannXRQ_Chr11g0348391</name>
    <name evidence="10" type="ORF">HanXRQr2_Chr12g0552621</name>
</gene>
<dbReference type="CDD" id="cd06145">
    <property type="entry name" value="REX1_like"/>
    <property type="match status" value="1"/>
</dbReference>
<evidence type="ECO:0000256" key="4">
    <source>
        <dbReference type="ARBA" id="ARBA00022801"/>
    </source>
</evidence>
<dbReference type="InterPro" id="IPR013520">
    <property type="entry name" value="Ribonucl_H"/>
</dbReference>
<dbReference type="Proteomes" id="UP000215914">
    <property type="component" value="Chromosome 11"/>
</dbReference>
<feature type="region of interest" description="Disordered" evidence="8">
    <location>
        <begin position="415"/>
        <end position="451"/>
    </location>
</feature>
<evidence type="ECO:0000256" key="2">
    <source>
        <dbReference type="ARBA" id="ARBA00006357"/>
    </source>
</evidence>
<keyword evidence="6" id="KW-0539">Nucleus</keyword>
<dbReference type="PANTHER" id="PTHR12801">
    <property type="entry name" value="RNA EXONUCLEASE REXO1 / RECO3 FAMILY MEMBER-RELATED"/>
    <property type="match status" value="1"/>
</dbReference>
<comment type="similarity">
    <text evidence="2">Belongs to the REXO1/REXO3 family.</text>
</comment>
<dbReference type="Gramene" id="mRNA:HanXRQr2_Chr12g0552621">
    <property type="protein sequence ID" value="mRNA:HanXRQr2_Chr12g0552621"/>
    <property type="gene ID" value="HanXRQr2_Chr12g0552621"/>
</dbReference>
<dbReference type="OMA" id="YPIDYSF"/>
<dbReference type="Gene3D" id="3.30.420.10">
    <property type="entry name" value="Ribonuclease H-like superfamily/Ribonuclease H"/>
    <property type="match status" value="1"/>
</dbReference>
<dbReference type="SUPFAM" id="SSF53098">
    <property type="entry name" value="Ribonuclease H-like"/>
    <property type="match status" value="1"/>
</dbReference>
<evidence type="ECO:0000259" key="9">
    <source>
        <dbReference type="SMART" id="SM00479"/>
    </source>
</evidence>
<reference evidence="11" key="2">
    <citation type="submission" date="2017-02" db="EMBL/GenBank/DDBJ databases">
        <title>Sunflower complete genome.</title>
        <authorList>
            <person name="Langlade N."/>
            <person name="Munos S."/>
        </authorList>
    </citation>
    <scope>NUCLEOTIDE SEQUENCE [LARGE SCALE GENOMIC DNA]</scope>
    <source>
        <tissue evidence="11">Leaves</tissue>
    </source>
</reference>
<evidence type="ECO:0000313" key="12">
    <source>
        <dbReference type="Proteomes" id="UP000215914"/>
    </source>
</evidence>
<dbReference type="SMART" id="SM00479">
    <property type="entry name" value="EXOIII"/>
    <property type="match status" value="1"/>
</dbReference>
<evidence type="ECO:0000256" key="7">
    <source>
        <dbReference type="ARBA" id="ARBA00053817"/>
    </source>
</evidence>
<dbReference type="InterPro" id="IPR047021">
    <property type="entry name" value="REXO1/3/4-like"/>
</dbReference>
<dbReference type="InParanoid" id="A0A251TE73"/>
<dbReference type="GO" id="GO:0008859">
    <property type="term" value="F:exoribonuclease II activity"/>
    <property type="evidence" value="ECO:0007669"/>
    <property type="project" value="UniProtKB-EC"/>
</dbReference>
<evidence type="ECO:0000256" key="3">
    <source>
        <dbReference type="ARBA" id="ARBA00022722"/>
    </source>
</evidence>
<evidence type="ECO:0000313" key="10">
    <source>
        <dbReference type="EMBL" id="KAF5778865.1"/>
    </source>
</evidence>
<keyword evidence="12" id="KW-1185">Reference proteome</keyword>
<dbReference type="InterPro" id="IPR012337">
    <property type="entry name" value="RNaseH-like_sf"/>
</dbReference>
<dbReference type="FunCoup" id="A0A251TE73">
    <property type="interactions" value="2203"/>
</dbReference>
<dbReference type="PANTHER" id="PTHR12801:SF115">
    <property type="entry name" value="FI18136P1-RELATED"/>
    <property type="match status" value="1"/>
</dbReference>
<reference evidence="10" key="3">
    <citation type="submission" date="2020-06" db="EMBL/GenBank/DDBJ databases">
        <title>Helianthus annuus Genome sequencing and assembly Release 2.</title>
        <authorList>
            <person name="Gouzy J."/>
            <person name="Langlade N."/>
            <person name="Munos S."/>
        </authorList>
    </citation>
    <scope>NUCLEOTIDE SEQUENCE</scope>
    <source>
        <tissue evidence="10">Leaves</tissue>
    </source>
</reference>
<reference evidence="10 12" key="1">
    <citation type="journal article" date="2017" name="Nature">
        <title>The sunflower genome provides insights into oil metabolism, flowering and Asterid evolution.</title>
        <authorList>
            <person name="Badouin H."/>
            <person name="Gouzy J."/>
            <person name="Grassa C.J."/>
            <person name="Murat F."/>
            <person name="Staton S.E."/>
            <person name="Cottret L."/>
            <person name="Lelandais-Briere C."/>
            <person name="Owens G.L."/>
            <person name="Carrere S."/>
            <person name="Mayjonade B."/>
            <person name="Legrand L."/>
            <person name="Gill N."/>
            <person name="Kane N.C."/>
            <person name="Bowers J.E."/>
            <person name="Hubner S."/>
            <person name="Bellec A."/>
            <person name="Berard A."/>
            <person name="Berges H."/>
            <person name="Blanchet N."/>
            <person name="Boniface M.C."/>
            <person name="Brunel D."/>
            <person name="Catrice O."/>
            <person name="Chaidir N."/>
            <person name="Claudel C."/>
            <person name="Donnadieu C."/>
            <person name="Faraut T."/>
            <person name="Fievet G."/>
            <person name="Helmstetter N."/>
            <person name="King M."/>
            <person name="Knapp S.J."/>
            <person name="Lai Z."/>
            <person name="Le Paslier M.C."/>
            <person name="Lippi Y."/>
            <person name="Lorenzon L."/>
            <person name="Mandel J.R."/>
            <person name="Marage G."/>
            <person name="Marchand G."/>
            <person name="Marquand E."/>
            <person name="Bret-Mestries E."/>
            <person name="Morien E."/>
            <person name="Nambeesan S."/>
            <person name="Nguyen T."/>
            <person name="Pegot-Espagnet P."/>
            <person name="Pouilly N."/>
            <person name="Raftis F."/>
            <person name="Sallet E."/>
            <person name="Schiex T."/>
            <person name="Thomas J."/>
            <person name="Vandecasteele C."/>
            <person name="Vares D."/>
            <person name="Vear F."/>
            <person name="Vautrin S."/>
            <person name="Crespi M."/>
            <person name="Mangin B."/>
            <person name="Burke J.M."/>
            <person name="Salse J."/>
            <person name="Munos S."/>
            <person name="Vincourt P."/>
            <person name="Rieseberg L.H."/>
            <person name="Langlade N.B."/>
        </authorList>
    </citation>
    <scope>NUCLEOTIDE SEQUENCE [LARGE SCALE GENOMIC DNA]</scope>
    <source>
        <strain evidence="12">cv. SF193</strain>
        <tissue evidence="10">Leaves</tissue>
    </source>
</reference>
<dbReference type="Pfam" id="PF00929">
    <property type="entry name" value="RNase_T"/>
    <property type="match status" value="1"/>
</dbReference>
<dbReference type="STRING" id="4232.A0A251TE73"/>
<dbReference type="GO" id="GO:0003676">
    <property type="term" value="F:nucleic acid binding"/>
    <property type="evidence" value="ECO:0007669"/>
    <property type="project" value="InterPro"/>
</dbReference>
<name>A0A251TE73_HELAN</name>
<keyword evidence="5" id="KW-0269">Exonuclease</keyword>
<proteinExistence type="inferred from homology"/>
<dbReference type="InterPro" id="IPR034922">
    <property type="entry name" value="REX1-like_exo"/>
</dbReference>
<dbReference type="GO" id="GO:0031125">
    <property type="term" value="P:rRNA 3'-end processing"/>
    <property type="evidence" value="ECO:0000318"/>
    <property type="project" value="GO_Central"/>
</dbReference>